<evidence type="ECO:0000313" key="2">
    <source>
        <dbReference type="Proteomes" id="UP000838686"/>
    </source>
</evidence>
<reference evidence="1" key="1">
    <citation type="submission" date="2022-01" db="EMBL/GenBank/DDBJ databases">
        <authorList>
            <person name="Criscuolo A."/>
        </authorList>
    </citation>
    <scope>NUCLEOTIDE SEQUENCE</scope>
    <source>
        <strain evidence="1">CIP111893</strain>
    </source>
</reference>
<dbReference type="Proteomes" id="UP000838686">
    <property type="component" value="Unassembled WGS sequence"/>
</dbReference>
<keyword evidence="2" id="KW-1185">Reference proteome</keyword>
<sequence length="173" mass="18945">MPEVISSNELSAVEAAPSTPLITKAGGLGDTKEAIEKVRGSNENEEDSTFSSYQNNSLLATYVLDEKTKLNAAYNIMLQFEATEKPRRSAKEALDEASLVIPTDAVKVKEYAADENRDVVQYESKLIAERMKGFYEEDTDLGLEVPKPGTFIVILKHDDQGVFSVVIGIGDNP</sequence>
<dbReference type="RefSeq" id="WP_236340947.1">
    <property type="nucleotide sequence ID" value="NZ_CAKMMF010000009.1"/>
</dbReference>
<dbReference type="EMBL" id="CAKMMF010000009">
    <property type="protein sequence ID" value="CAH1203617.1"/>
    <property type="molecule type" value="Genomic_DNA"/>
</dbReference>
<evidence type="ECO:0000313" key="1">
    <source>
        <dbReference type="EMBL" id="CAH1203617.1"/>
    </source>
</evidence>
<comment type="caution">
    <text evidence="1">The sequence shown here is derived from an EMBL/GenBank/DDBJ whole genome shotgun (WGS) entry which is preliminary data.</text>
</comment>
<accession>A0ABM9C5V9</accession>
<organism evidence="1 2">
    <name type="scientific">Paenibacillus plantiphilus</name>
    <dbReference type="NCBI Taxonomy" id="2905650"/>
    <lineage>
        <taxon>Bacteria</taxon>
        <taxon>Bacillati</taxon>
        <taxon>Bacillota</taxon>
        <taxon>Bacilli</taxon>
        <taxon>Bacillales</taxon>
        <taxon>Paenibacillaceae</taxon>
        <taxon>Paenibacillus</taxon>
    </lineage>
</organism>
<name>A0ABM9C5V9_9BACL</name>
<gene>
    <name evidence="1" type="ORF">PAECIP111893_02013</name>
</gene>
<proteinExistence type="predicted"/>
<protein>
    <submittedName>
        <fullName evidence="1">Uncharacterized protein</fullName>
    </submittedName>
</protein>